<accession>A0A8J4Y4B8</accession>
<dbReference type="AlphaFoldDB" id="A0A8J4Y4B8"/>
<organism evidence="2 3">
    <name type="scientific">Chionoecetes opilio</name>
    <name type="common">Atlantic snow crab</name>
    <name type="synonym">Cancer opilio</name>
    <dbReference type="NCBI Taxonomy" id="41210"/>
    <lineage>
        <taxon>Eukaryota</taxon>
        <taxon>Metazoa</taxon>
        <taxon>Ecdysozoa</taxon>
        <taxon>Arthropoda</taxon>
        <taxon>Crustacea</taxon>
        <taxon>Multicrustacea</taxon>
        <taxon>Malacostraca</taxon>
        <taxon>Eumalacostraca</taxon>
        <taxon>Eucarida</taxon>
        <taxon>Decapoda</taxon>
        <taxon>Pleocyemata</taxon>
        <taxon>Brachyura</taxon>
        <taxon>Eubrachyura</taxon>
        <taxon>Majoidea</taxon>
        <taxon>Majidae</taxon>
        <taxon>Chionoecetes</taxon>
    </lineage>
</organism>
<comment type="caution">
    <text evidence="2">The sequence shown here is derived from an EMBL/GenBank/DDBJ whole genome shotgun (WGS) entry which is preliminary data.</text>
</comment>
<feature type="region of interest" description="Disordered" evidence="1">
    <location>
        <begin position="1"/>
        <end position="52"/>
    </location>
</feature>
<dbReference type="EMBL" id="JACEEZ010013115">
    <property type="protein sequence ID" value="KAG0720292.1"/>
    <property type="molecule type" value="Genomic_DNA"/>
</dbReference>
<evidence type="ECO:0000256" key="1">
    <source>
        <dbReference type="SAM" id="MobiDB-lite"/>
    </source>
</evidence>
<keyword evidence="3" id="KW-1185">Reference proteome</keyword>
<proteinExistence type="predicted"/>
<evidence type="ECO:0000313" key="2">
    <source>
        <dbReference type="EMBL" id="KAG0720292.1"/>
    </source>
</evidence>
<protein>
    <submittedName>
        <fullName evidence="2">Uncharacterized protein</fullName>
    </submittedName>
</protein>
<sequence>MTKHQKYAMVTVSRRWTSDQRSTSKSNNNSDSSTRKTAIRQEEEVNSHSSSNNEAVVTRVTYSPVSYMPGHPSGFCFLLYHCNVDFLSEGDHTADSGYSAIKTNGAREQAPSIGRERKGYRVAMKEDMCQLEHELDRRQQSNTKQKRSQEEEEEASRKQWRANPGNLKLRSEIHAGKLMELEY</sequence>
<name>A0A8J4Y4B8_CHIOP</name>
<reference evidence="2" key="1">
    <citation type="submission" date="2020-07" db="EMBL/GenBank/DDBJ databases">
        <title>The High-quality genome of the commercially important snow crab, Chionoecetes opilio.</title>
        <authorList>
            <person name="Jeong J.-H."/>
            <person name="Ryu S."/>
        </authorList>
    </citation>
    <scope>NUCLEOTIDE SEQUENCE</scope>
    <source>
        <strain evidence="2">MADBK_172401_WGS</strain>
        <tissue evidence="2">Digestive gland</tissue>
    </source>
</reference>
<dbReference type="Proteomes" id="UP000770661">
    <property type="component" value="Unassembled WGS sequence"/>
</dbReference>
<gene>
    <name evidence="2" type="ORF">GWK47_006856</name>
</gene>
<evidence type="ECO:0000313" key="3">
    <source>
        <dbReference type="Proteomes" id="UP000770661"/>
    </source>
</evidence>
<feature type="region of interest" description="Disordered" evidence="1">
    <location>
        <begin position="133"/>
        <end position="166"/>
    </location>
</feature>
<feature type="compositionally biased region" description="Low complexity" evidence="1">
    <location>
        <begin position="21"/>
        <end position="36"/>
    </location>
</feature>